<proteinExistence type="inferred from homology"/>
<gene>
    <name evidence="4" type="ORF">GA0061081_101330</name>
</gene>
<dbReference type="PROSITE" id="PS00922">
    <property type="entry name" value="TRANSGLYCOSYLASE"/>
    <property type="match status" value="1"/>
</dbReference>
<dbReference type="CDD" id="cd16893">
    <property type="entry name" value="LT_MltC_MltE"/>
    <property type="match status" value="1"/>
</dbReference>
<reference evidence="5" key="1">
    <citation type="submission" date="2016-08" db="EMBL/GenBank/DDBJ databases">
        <authorList>
            <person name="Varghese N."/>
            <person name="Submissions Spin"/>
        </authorList>
    </citation>
    <scope>NUCLEOTIDE SEQUENCE [LARGE SCALE GENOMIC DNA]</scope>
    <source>
        <strain evidence="5">R-53248</strain>
    </source>
</reference>
<keyword evidence="5" id="KW-1185">Reference proteome</keyword>
<dbReference type="Proteomes" id="UP000199670">
    <property type="component" value="Unassembled WGS sequence"/>
</dbReference>
<organism evidence="4 5">
    <name type="scientific">Gilliamella bombicola</name>
    <dbReference type="NCBI Taxonomy" id="1798182"/>
    <lineage>
        <taxon>Bacteria</taxon>
        <taxon>Pseudomonadati</taxon>
        <taxon>Pseudomonadota</taxon>
        <taxon>Gammaproteobacteria</taxon>
        <taxon>Orbales</taxon>
        <taxon>Orbaceae</taxon>
        <taxon>Gilliamella</taxon>
    </lineage>
</organism>
<dbReference type="STRING" id="1798182.GA0061081_101330"/>
<dbReference type="EMBL" id="FMAQ01000001">
    <property type="protein sequence ID" value="SCB79775.1"/>
    <property type="molecule type" value="Genomic_DNA"/>
</dbReference>
<dbReference type="PANTHER" id="PTHR37423">
    <property type="entry name" value="SOLUBLE LYTIC MUREIN TRANSGLYCOSYLASE-RELATED"/>
    <property type="match status" value="1"/>
</dbReference>
<dbReference type="OrthoDB" id="5620293at2"/>
<protein>
    <submittedName>
        <fullName evidence="4">Membrane-bound lytic murein transglycosylase C</fullName>
    </submittedName>
</protein>
<dbReference type="GO" id="GO:0000270">
    <property type="term" value="P:peptidoglycan metabolic process"/>
    <property type="evidence" value="ECO:0007669"/>
    <property type="project" value="InterPro"/>
</dbReference>
<dbReference type="GO" id="GO:0008933">
    <property type="term" value="F:peptidoglycan lytic transglycosylase activity"/>
    <property type="evidence" value="ECO:0007669"/>
    <property type="project" value="InterPro"/>
</dbReference>
<name>A0A1C3ZBP3_9GAMM</name>
<dbReference type="InterPro" id="IPR008258">
    <property type="entry name" value="Transglycosylase_SLT_dom_1"/>
</dbReference>
<dbReference type="PROSITE" id="PS51257">
    <property type="entry name" value="PROKAR_LIPOPROTEIN"/>
    <property type="match status" value="1"/>
</dbReference>
<dbReference type="InterPro" id="IPR000189">
    <property type="entry name" value="Transglyc_AS"/>
</dbReference>
<dbReference type="RefSeq" id="WP_091346466.1">
    <property type="nucleotide sequence ID" value="NZ_FMAQ01000001.1"/>
</dbReference>
<comment type="similarity">
    <text evidence="1">Belongs to the transglycosylase Slt family.</text>
</comment>
<accession>A0A1C3ZBP3</accession>
<dbReference type="InterPro" id="IPR024570">
    <property type="entry name" value="Murein_transglycosylaseC_N"/>
</dbReference>
<evidence type="ECO:0000256" key="1">
    <source>
        <dbReference type="ARBA" id="ARBA00007734"/>
    </source>
</evidence>
<evidence type="ECO:0000313" key="5">
    <source>
        <dbReference type="Proteomes" id="UP000199670"/>
    </source>
</evidence>
<dbReference type="Pfam" id="PF01464">
    <property type="entry name" value="SLT"/>
    <property type="match status" value="1"/>
</dbReference>
<feature type="domain" description="Transglycosylase SLT" evidence="2">
    <location>
        <begin position="196"/>
        <end position="318"/>
    </location>
</feature>
<dbReference type="Gene3D" id="1.10.530.10">
    <property type="match status" value="1"/>
</dbReference>
<dbReference type="AlphaFoldDB" id="A0A1C3ZBP3"/>
<dbReference type="InterPro" id="IPR023346">
    <property type="entry name" value="Lysozyme-like_dom_sf"/>
</dbReference>
<dbReference type="PANTHER" id="PTHR37423:SF2">
    <property type="entry name" value="MEMBRANE-BOUND LYTIC MUREIN TRANSGLYCOSYLASE C"/>
    <property type="match status" value="1"/>
</dbReference>
<feature type="domain" description="Murein transglycosylase-C N-terminal" evidence="3">
    <location>
        <begin position="33"/>
        <end position="191"/>
    </location>
</feature>
<dbReference type="GO" id="GO:0016020">
    <property type="term" value="C:membrane"/>
    <property type="evidence" value="ECO:0007669"/>
    <property type="project" value="InterPro"/>
</dbReference>
<dbReference type="NCBIfam" id="NF008670">
    <property type="entry name" value="PRK11671.1"/>
    <property type="match status" value="1"/>
</dbReference>
<dbReference type="Pfam" id="PF11873">
    <property type="entry name" value="Mltc_N"/>
    <property type="match status" value="1"/>
</dbReference>
<evidence type="ECO:0000259" key="3">
    <source>
        <dbReference type="Pfam" id="PF11873"/>
    </source>
</evidence>
<sequence length="356" mass="40361">MKNSKKLIALIITVSLLTGCPSQNSHKDDEDYYVKDTNAFNILISQYANNIEQIWGPKEVLIAGPKDYVQYEDNLKTRVHINFVSGVITIETMAESPIENLKEAIVSTLLMPEPVDIIRHDKISQNLSKDPFLFNQVLDQDHQPIRWSGRANSFADYVLANNLKFRTSGPHKIAYVEIKLVPNHINQRAKKFLPIVTEASNRYFIDERLILAIMEVESAFNPYAVSRTDALGLMQVQQHTAGRDIFKLRGKSGEPSRKFLLDPRNNVDMGTAYLSLLKTKYLAGINNPISLRYAMITSYNGGAGSVLRTFSNDRNEAVNIINSMTPQQVYRKLVTSHVSQESRNYLVKVSRILDNK</sequence>
<evidence type="ECO:0000259" key="2">
    <source>
        <dbReference type="Pfam" id="PF01464"/>
    </source>
</evidence>
<dbReference type="SUPFAM" id="SSF53955">
    <property type="entry name" value="Lysozyme-like"/>
    <property type="match status" value="1"/>
</dbReference>
<evidence type="ECO:0000313" key="4">
    <source>
        <dbReference type="EMBL" id="SCB79775.1"/>
    </source>
</evidence>